<dbReference type="AlphaFoldDB" id="A0A0R3QI93"/>
<accession>A0A0R3QI93</accession>
<organism evidence="3">
    <name type="scientific">Brugia timori</name>
    <dbReference type="NCBI Taxonomy" id="42155"/>
    <lineage>
        <taxon>Eukaryota</taxon>
        <taxon>Metazoa</taxon>
        <taxon>Ecdysozoa</taxon>
        <taxon>Nematoda</taxon>
        <taxon>Chromadorea</taxon>
        <taxon>Rhabditida</taxon>
        <taxon>Spirurina</taxon>
        <taxon>Spiruromorpha</taxon>
        <taxon>Filarioidea</taxon>
        <taxon>Onchocercidae</taxon>
        <taxon>Brugia</taxon>
    </lineage>
</organism>
<keyword evidence="2" id="KW-1185">Reference proteome</keyword>
<dbReference type="EMBL" id="UZAG01005741">
    <property type="protein sequence ID" value="VDO18014.1"/>
    <property type="molecule type" value="Genomic_DNA"/>
</dbReference>
<evidence type="ECO:0000313" key="2">
    <source>
        <dbReference type="Proteomes" id="UP000280834"/>
    </source>
</evidence>
<sequence length="71" mass="7877">MLSIFFRMFTKSARSNCSHSLSTSSRSVGIFTETSSKLLNTYFRVSFDLLDVSCSCSSGVFKRQYGATPLS</sequence>
<reference evidence="1 2" key="2">
    <citation type="submission" date="2018-11" db="EMBL/GenBank/DDBJ databases">
        <authorList>
            <consortium name="Pathogen Informatics"/>
        </authorList>
    </citation>
    <scope>NUCLEOTIDE SEQUENCE [LARGE SCALE GENOMIC DNA]</scope>
</reference>
<evidence type="ECO:0000313" key="3">
    <source>
        <dbReference type="WBParaSite" id="BTMF_0000612101-mRNA-1"/>
    </source>
</evidence>
<reference evidence="3" key="1">
    <citation type="submission" date="2017-02" db="UniProtKB">
        <authorList>
            <consortium name="WormBaseParasite"/>
        </authorList>
    </citation>
    <scope>IDENTIFICATION</scope>
</reference>
<protein>
    <submittedName>
        <fullName evidence="3">Secreted protein</fullName>
    </submittedName>
</protein>
<name>A0A0R3QI93_9BILA</name>
<gene>
    <name evidence="1" type="ORF">BTMF_LOCUS5372</name>
</gene>
<evidence type="ECO:0000313" key="1">
    <source>
        <dbReference type="EMBL" id="VDO18014.1"/>
    </source>
</evidence>
<dbReference type="WBParaSite" id="BTMF_0000612101-mRNA-1">
    <property type="protein sequence ID" value="BTMF_0000612101-mRNA-1"/>
    <property type="gene ID" value="BTMF_0000612101"/>
</dbReference>
<dbReference type="Proteomes" id="UP000280834">
    <property type="component" value="Unassembled WGS sequence"/>
</dbReference>
<proteinExistence type="predicted"/>